<gene>
    <name evidence="3" type="ORF">CVO76_14360</name>
</gene>
<dbReference type="Proteomes" id="UP000239187">
    <property type="component" value="Chromosome"/>
</dbReference>
<feature type="compositionally biased region" description="Basic and acidic residues" evidence="1">
    <location>
        <begin position="61"/>
        <end position="70"/>
    </location>
</feature>
<organism evidence="3 4">
    <name type="scientific">Arthrobacter agilis</name>
    <dbReference type="NCBI Taxonomy" id="37921"/>
    <lineage>
        <taxon>Bacteria</taxon>
        <taxon>Bacillati</taxon>
        <taxon>Actinomycetota</taxon>
        <taxon>Actinomycetes</taxon>
        <taxon>Micrococcales</taxon>
        <taxon>Micrococcaceae</taxon>
        <taxon>Arthrobacter</taxon>
    </lineage>
</organism>
<feature type="domain" description="BON" evidence="2">
    <location>
        <begin position="78"/>
        <end position="133"/>
    </location>
</feature>
<dbReference type="Gene3D" id="3.30.1340.30">
    <property type="match status" value="1"/>
</dbReference>
<sequence length="134" mass="14527">MTADQRAPDRRHHLQRERAGALTGRAAPAKISPDPLLAVTRKPRHTEQSVALSATTRNRRREAGADHHQESPNAALRLVVDRAAPHAKITIAERKGAVTLTGTAVTLAEKNRAGFACWAVRTTTAVYNDVTLTP</sequence>
<evidence type="ECO:0000313" key="4">
    <source>
        <dbReference type="Proteomes" id="UP000239187"/>
    </source>
</evidence>
<evidence type="ECO:0000256" key="1">
    <source>
        <dbReference type="SAM" id="MobiDB-lite"/>
    </source>
</evidence>
<reference evidence="3 4" key="1">
    <citation type="submission" date="2017-11" db="EMBL/GenBank/DDBJ databases">
        <title>Draft genome of Arthrobacter agilis strain UMCV2, a plant growth-promoting rhizobacterium and biocontrol capacity of phytopathogenic fungi.</title>
        <authorList>
            <person name="Martinez-Camara R."/>
            <person name="Santoyo G."/>
            <person name="Moreno-Hagelsieb G."/>
            <person name="Valencia-Cantero E."/>
        </authorList>
    </citation>
    <scope>NUCLEOTIDE SEQUENCE [LARGE SCALE GENOMIC DNA]</scope>
    <source>
        <strain evidence="3 4">UMCV2</strain>
    </source>
</reference>
<name>A0A2L0UHH4_9MICC</name>
<proteinExistence type="predicted"/>
<evidence type="ECO:0000313" key="3">
    <source>
        <dbReference type="EMBL" id="AUZ88696.1"/>
    </source>
</evidence>
<evidence type="ECO:0000259" key="2">
    <source>
        <dbReference type="Pfam" id="PF04972"/>
    </source>
</evidence>
<dbReference type="EMBL" id="CP024915">
    <property type="protein sequence ID" value="AUZ88696.1"/>
    <property type="molecule type" value="Genomic_DNA"/>
</dbReference>
<dbReference type="Pfam" id="PF04972">
    <property type="entry name" value="BON"/>
    <property type="match status" value="1"/>
</dbReference>
<feature type="region of interest" description="Disordered" evidence="1">
    <location>
        <begin position="1"/>
        <end position="73"/>
    </location>
</feature>
<accession>A0A2L0UHH4</accession>
<dbReference type="RefSeq" id="WP_208739866.1">
    <property type="nucleotide sequence ID" value="NZ_CP024915.1"/>
</dbReference>
<dbReference type="InterPro" id="IPR007055">
    <property type="entry name" value="BON_dom"/>
</dbReference>
<dbReference type="AlphaFoldDB" id="A0A2L0UHH4"/>
<protein>
    <recommendedName>
        <fullName evidence="2">BON domain-containing protein</fullName>
    </recommendedName>
</protein>